<sequence>MNPFNAFIWPAWRSALGSLLLATAMQPALAEDPYPSRPITWVVPFAAGGPTDAIARNVAQRVSTVLGNTIVIENVPGAGGTVGAAKVARARPDGYTLFVGHTGTMAAAPYLFKTLKYDPAKDFVPVFRFPDTPMVLLVKNGSRFKTATELLDEARKNPGKLTFGTAGVGSSSHLAAEHLASTAKVKFTFIPYKGTGPAMSDLMGGQIDAMLDQTNVSLPQTQGGRLTALALTSRARMDMFPNVPNLTERELPGFLAFTWYGIYAPTGTPQNVVDTLSKAYTKALADAEFTGALRKQGIDVLPAERVGPEALKAFTASEAVKWEKVIKDAGIPPQ</sequence>
<gene>
    <name evidence="3" type="ORF">FOB72_24590</name>
</gene>
<dbReference type="PANTHER" id="PTHR42928:SF5">
    <property type="entry name" value="BLR1237 PROTEIN"/>
    <property type="match status" value="1"/>
</dbReference>
<proteinExistence type="inferred from homology"/>
<feature type="signal peptide" evidence="2">
    <location>
        <begin position="1"/>
        <end position="30"/>
    </location>
</feature>
<dbReference type="AlphaFoldDB" id="A0A5P2HAS7"/>
<name>A0A5P2HAS7_9BURK</name>
<evidence type="ECO:0000256" key="2">
    <source>
        <dbReference type="SAM" id="SignalP"/>
    </source>
</evidence>
<dbReference type="Gene3D" id="3.40.190.10">
    <property type="entry name" value="Periplasmic binding protein-like II"/>
    <property type="match status" value="1"/>
</dbReference>
<dbReference type="OrthoDB" id="8678477at2"/>
<dbReference type="PIRSF" id="PIRSF017082">
    <property type="entry name" value="YflP"/>
    <property type="match status" value="1"/>
</dbReference>
<dbReference type="Proteomes" id="UP000322822">
    <property type="component" value="Chromosome 2"/>
</dbReference>
<dbReference type="PANTHER" id="PTHR42928">
    <property type="entry name" value="TRICARBOXYLATE-BINDING PROTEIN"/>
    <property type="match status" value="1"/>
</dbReference>
<accession>A0A5P2HAS7</accession>
<dbReference type="RefSeq" id="WP_150375268.1">
    <property type="nucleotide sequence ID" value="NZ_CP044067.1"/>
</dbReference>
<dbReference type="CDD" id="cd07012">
    <property type="entry name" value="PBP2_Bug_TTT"/>
    <property type="match status" value="1"/>
</dbReference>
<feature type="chain" id="PRO_5024888977" evidence="2">
    <location>
        <begin position="31"/>
        <end position="334"/>
    </location>
</feature>
<evidence type="ECO:0000256" key="1">
    <source>
        <dbReference type="ARBA" id="ARBA00006987"/>
    </source>
</evidence>
<dbReference type="EMBL" id="CP044067">
    <property type="protein sequence ID" value="QET05211.1"/>
    <property type="molecule type" value="Genomic_DNA"/>
</dbReference>
<dbReference type="InterPro" id="IPR042100">
    <property type="entry name" value="Bug_dom1"/>
</dbReference>
<comment type="similarity">
    <text evidence="1">Belongs to the UPF0065 (bug) family.</text>
</comment>
<dbReference type="Gene3D" id="3.40.190.150">
    <property type="entry name" value="Bordetella uptake gene, domain 1"/>
    <property type="match status" value="1"/>
</dbReference>
<reference evidence="3 4" key="1">
    <citation type="submission" date="2019-09" db="EMBL/GenBank/DDBJ databases">
        <title>FDA dAtabase for Regulatory Grade micrObial Sequences (FDA-ARGOS): Supporting development and validation of Infectious Disease Dx tests.</title>
        <authorList>
            <person name="Sciortino C."/>
            <person name="Tallon L."/>
            <person name="Sadzewicz L."/>
            <person name="Vavikolanu K."/>
            <person name="Mehta A."/>
            <person name="Aluvathingal J."/>
            <person name="Nadendla S."/>
            <person name="Nandy P."/>
            <person name="Geyer C."/>
            <person name="Yan Y."/>
            <person name="Sichtig H."/>
        </authorList>
    </citation>
    <scope>NUCLEOTIDE SEQUENCE [LARGE SCALE GENOMIC DNA]</scope>
    <source>
        <strain evidence="3 4">FDAARGOS_664</strain>
    </source>
</reference>
<evidence type="ECO:0000313" key="4">
    <source>
        <dbReference type="Proteomes" id="UP000322822"/>
    </source>
</evidence>
<dbReference type="InterPro" id="IPR005064">
    <property type="entry name" value="BUG"/>
</dbReference>
<evidence type="ECO:0000313" key="3">
    <source>
        <dbReference type="EMBL" id="QET05211.1"/>
    </source>
</evidence>
<protein>
    <submittedName>
        <fullName evidence="3">Tripartite tricarboxylate transporter substrate binding protein</fullName>
    </submittedName>
</protein>
<dbReference type="Pfam" id="PF03401">
    <property type="entry name" value="TctC"/>
    <property type="match status" value="1"/>
</dbReference>
<dbReference type="SUPFAM" id="SSF53850">
    <property type="entry name" value="Periplasmic binding protein-like II"/>
    <property type="match status" value="1"/>
</dbReference>
<keyword evidence="2" id="KW-0732">Signal</keyword>
<organism evidence="3 4">
    <name type="scientific">Cupriavidus pauculus</name>
    <dbReference type="NCBI Taxonomy" id="82633"/>
    <lineage>
        <taxon>Bacteria</taxon>
        <taxon>Pseudomonadati</taxon>
        <taxon>Pseudomonadota</taxon>
        <taxon>Betaproteobacteria</taxon>
        <taxon>Burkholderiales</taxon>
        <taxon>Burkholderiaceae</taxon>
        <taxon>Cupriavidus</taxon>
    </lineage>
</organism>